<dbReference type="PANTHER" id="PTHR23227:SF67">
    <property type="entry name" value="CRANIOFACIAL DEVELOPMENT PROTEIN 2-LIKE"/>
    <property type="match status" value="1"/>
</dbReference>
<dbReference type="PaxDb" id="4097-A0A1S3ZZN9"/>
<dbReference type="OrthoDB" id="1902296at2759"/>
<reference evidence="1" key="1">
    <citation type="submission" date="2025-08" db="UniProtKB">
        <authorList>
            <consortium name="RefSeq"/>
        </authorList>
    </citation>
    <scope>IDENTIFICATION</scope>
</reference>
<dbReference type="KEGG" id="nta:107792232"/>
<evidence type="ECO:0000313" key="1">
    <source>
        <dbReference type="RefSeq" id="XP_016469912.1"/>
    </source>
</evidence>
<dbReference type="AlphaFoldDB" id="A0A1S3ZZN9"/>
<accession>A0A1S3ZZN9</accession>
<dbReference type="InterPro" id="IPR027124">
    <property type="entry name" value="Swc5/CFDP1/2"/>
</dbReference>
<dbReference type="RefSeq" id="XP_016469912.1">
    <property type="nucleotide sequence ID" value="XM_016614426.1"/>
</dbReference>
<dbReference type="PANTHER" id="PTHR23227">
    <property type="entry name" value="BUCENTAUR RELATED"/>
    <property type="match status" value="1"/>
</dbReference>
<protein>
    <submittedName>
        <fullName evidence="1">Craniofacial development protein 2-like</fullName>
    </submittedName>
</protein>
<dbReference type="SUPFAM" id="SSF56219">
    <property type="entry name" value="DNase I-like"/>
    <property type="match status" value="1"/>
</dbReference>
<gene>
    <name evidence="1" type="primary">LOC107792232</name>
</gene>
<name>A0A1S3ZZN9_TOBAC</name>
<organism evidence="1">
    <name type="scientific">Nicotiana tabacum</name>
    <name type="common">Common tobacco</name>
    <dbReference type="NCBI Taxonomy" id="4097"/>
    <lineage>
        <taxon>Eukaryota</taxon>
        <taxon>Viridiplantae</taxon>
        <taxon>Streptophyta</taxon>
        <taxon>Embryophyta</taxon>
        <taxon>Tracheophyta</taxon>
        <taxon>Spermatophyta</taxon>
        <taxon>Magnoliopsida</taxon>
        <taxon>eudicotyledons</taxon>
        <taxon>Gunneridae</taxon>
        <taxon>Pentapetalae</taxon>
        <taxon>asterids</taxon>
        <taxon>lamiids</taxon>
        <taxon>Solanales</taxon>
        <taxon>Solanaceae</taxon>
        <taxon>Nicotianoideae</taxon>
        <taxon>Nicotianeae</taxon>
        <taxon>Nicotiana</taxon>
    </lineage>
</organism>
<dbReference type="Gene3D" id="3.60.10.10">
    <property type="entry name" value="Endonuclease/exonuclease/phosphatase"/>
    <property type="match status" value="1"/>
</dbReference>
<feature type="non-terminal residue" evidence="1">
    <location>
        <position position="1"/>
    </location>
</feature>
<sequence length="146" mass="16322">SDKGKNVVGILVDRDLRELVVEVRNDRLMSIKLVVGGFTINVISAYAPQIGLDQEVKEQLWEDLDEMVRSIPHIKKLFIGRDFNAHIGASARGYDDVHGGYGFGDMNERGNSLLDFARAFDLVIANSSFPKREEHLVTFQNSMGKA</sequence>
<proteinExistence type="predicted"/>
<dbReference type="InterPro" id="IPR036691">
    <property type="entry name" value="Endo/exonu/phosph_ase_sf"/>
</dbReference>
<dbReference type="STRING" id="4097.A0A1S3ZZN9"/>